<dbReference type="AlphaFoldDB" id="A0AAN0SS56"/>
<evidence type="ECO:0000313" key="1">
    <source>
        <dbReference type="EMBL" id="AJI09082.1"/>
    </source>
</evidence>
<evidence type="ECO:0000313" key="2">
    <source>
        <dbReference type="Proteomes" id="UP000031861"/>
    </source>
</evidence>
<reference evidence="1 2" key="1">
    <citation type="journal article" date="2015" name="Genome Announc.">
        <title>Complete genome sequences for 35 biothreat assay-relevant bacillus species.</title>
        <authorList>
            <person name="Johnson S.L."/>
            <person name="Daligault H.E."/>
            <person name="Davenport K.W."/>
            <person name="Jaissle J."/>
            <person name="Frey K.G."/>
            <person name="Ladner J.T."/>
            <person name="Broomall S.M."/>
            <person name="Bishop-Lilly K.A."/>
            <person name="Bruce D.C."/>
            <person name="Gibbons H.S."/>
            <person name="Coyne S.R."/>
            <person name="Lo C.C."/>
            <person name="Meincke L."/>
            <person name="Munk A.C."/>
            <person name="Koroleva G.I."/>
            <person name="Rosenzweig C.N."/>
            <person name="Palacios G.F."/>
            <person name="Redden C.L."/>
            <person name="Minogue T.D."/>
            <person name="Chain P.S."/>
        </authorList>
    </citation>
    <scope>NUCLEOTIDE SEQUENCE [LARGE SCALE GENOMIC DNA]</scope>
    <source>
        <strain evidence="1 2">03BB108</strain>
    </source>
</reference>
<name>A0AAN0SS56_BACCE</name>
<protein>
    <submittedName>
        <fullName evidence="1">Uncharacterized protein</fullName>
    </submittedName>
</protein>
<dbReference type="EMBL" id="CP009640">
    <property type="protein sequence ID" value="AJI09082.1"/>
    <property type="molecule type" value="Genomic_DNA"/>
</dbReference>
<gene>
    <name evidence="1" type="ORF">AK40_6064</name>
</gene>
<accession>A0AAN0SS56</accession>
<proteinExistence type="predicted"/>
<organism evidence="1 2">
    <name type="scientific">Bacillus cereus 03BB108</name>
    <dbReference type="NCBI Taxonomy" id="451709"/>
    <lineage>
        <taxon>Bacteria</taxon>
        <taxon>Bacillati</taxon>
        <taxon>Bacillota</taxon>
        <taxon>Bacilli</taxon>
        <taxon>Bacillales</taxon>
        <taxon>Bacillaceae</taxon>
        <taxon>Bacillus</taxon>
        <taxon>Bacillus cereus group</taxon>
    </lineage>
</organism>
<keyword evidence="1" id="KW-0614">Plasmid</keyword>
<dbReference type="Proteomes" id="UP000031861">
    <property type="component" value="Plasmid pBFI_3"/>
</dbReference>
<sequence length="31" mass="3532">MIFLNDLLVLHSENSLVLIFSKLILGYLCLP</sequence>
<geneLocation type="plasmid" evidence="1 2">
    <name>pBFI_3</name>
</geneLocation>